<dbReference type="Proteomes" id="UP000523007">
    <property type="component" value="Unassembled WGS sequence"/>
</dbReference>
<dbReference type="RefSeq" id="WP_184580074.1">
    <property type="nucleotide sequence ID" value="NZ_JACHJT010000001.1"/>
</dbReference>
<proteinExistence type="predicted"/>
<protein>
    <submittedName>
        <fullName evidence="1">Uncharacterized protein</fullName>
    </submittedName>
</protein>
<evidence type="ECO:0000313" key="1">
    <source>
        <dbReference type="EMBL" id="MBB4932562.1"/>
    </source>
</evidence>
<name>A0A7W7W313_9ACTN</name>
<gene>
    <name evidence="1" type="ORF">F4561_003382</name>
</gene>
<organism evidence="1 2">
    <name type="scientific">Lipingzhangella halophila</name>
    <dbReference type="NCBI Taxonomy" id="1783352"/>
    <lineage>
        <taxon>Bacteria</taxon>
        <taxon>Bacillati</taxon>
        <taxon>Actinomycetota</taxon>
        <taxon>Actinomycetes</taxon>
        <taxon>Streptosporangiales</taxon>
        <taxon>Nocardiopsidaceae</taxon>
        <taxon>Lipingzhangella</taxon>
    </lineage>
</organism>
<reference evidence="1 2" key="1">
    <citation type="submission" date="2020-08" db="EMBL/GenBank/DDBJ databases">
        <title>Sequencing the genomes of 1000 actinobacteria strains.</title>
        <authorList>
            <person name="Klenk H.-P."/>
        </authorList>
    </citation>
    <scope>NUCLEOTIDE SEQUENCE [LARGE SCALE GENOMIC DNA]</scope>
    <source>
        <strain evidence="1 2">DSM 102030</strain>
    </source>
</reference>
<accession>A0A7W7W313</accession>
<evidence type="ECO:0000313" key="2">
    <source>
        <dbReference type="Proteomes" id="UP000523007"/>
    </source>
</evidence>
<dbReference type="EMBL" id="JACHJT010000001">
    <property type="protein sequence ID" value="MBB4932562.1"/>
    <property type="molecule type" value="Genomic_DNA"/>
</dbReference>
<comment type="caution">
    <text evidence="1">The sequence shown here is derived from an EMBL/GenBank/DDBJ whole genome shotgun (WGS) entry which is preliminary data.</text>
</comment>
<dbReference type="AlphaFoldDB" id="A0A7W7W313"/>
<keyword evidence="2" id="KW-1185">Reference proteome</keyword>
<sequence length="78" mass="8848">MTSTRERCALTDCEWCERDDLRCRFCEGVGWWRPEKPRRDGCGVIDWIRVEEPCRMCAGTGKEHNPLVTASENGAGTG</sequence>